<gene>
    <name evidence="1" type="ORF">JHL16_33345</name>
</gene>
<name>A0ACC5RFS6_9HYPH</name>
<dbReference type="EMBL" id="JAENHL010000008">
    <property type="protein sequence ID" value="MBK1871300.1"/>
    <property type="molecule type" value="Genomic_DNA"/>
</dbReference>
<evidence type="ECO:0000313" key="1">
    <source>
        <dbReference type="EMBL" id="MBK1871300.1"/>
    </source>
</evidence>
<accession>A0ACC5RFS6</accession>
<keyword evidence="2" id="KW-1185">Reference proteome</keyword>
<proteinExistence type="predicted"/>
<reference evidence="1" key="1">
    <citation type="submission" date="2021-01" db="EMBL/GenBank/DDBJ databases">
        <authorList>
            <person name="Sun Q."/>
        </authorList>
    </citation>
    <scope>NUCLEOTIDE SEQUENCE</scope>
    <source>
        <strain evidence="1">YIM B02566</strain>
    </source>
</reference>
<dbReference type="Proteomes" id="UP000616151">
    <property type="component" value="Unassembled WGS sequence"/>
</dbReference>
<organism evidence="1 2">
    <name type="scientific">Taklimakanibacter albus</name>
    <dbReference type="NCBI Taxonomy" id="2800327"/>
    <lineage>
        <taxon>Bacteria</taxon>
        <taxon>Pseudomonadati</taxon>
        <taxon>Pseudomonadota</taxon>
        <taxon>Alphaproteobacteria</taxon>
        <taxon>Hyphomicrobiales</taxon>
        <taxon>Aestuariivirgaceae</taxon>
        <taxon>Taklimakanibacter</taxon>
    </lineage>
</organism>
<sequence>MDINLTPILTSWPFLLKALGMTIFVSVMSTALGFVIGTLVGALRTYGGRMTNVMLGFYVDSMRAIPLLVILVWTFFAFPLLIGASINAVTAGIAGLGLHLGAYVSETIRAGLTSVRRNQMQAALALGMSRFQAIRTIILPQAIIRMLPALGSLFVIAIKDSAIASVIAVPELLRQTQIVAGKTFRPFELYTAAMLAYFILCYPVARGVDRLYRRFSHLGSS</sequence>
<comment type="caution">
    <text evidence="1">The sequence shown here is derived from an EMBL/GenBank/DDBJ whole genome shotgun (WGS) entry which is preliminary data.</text>
</comment>
<evidence type="ECO:0000313" key="2">
    <source>
        <dbReference type="Proteomes" id="UP000616151"/>
    </source>
</evidence>
<protein>
    <submittedName>
        <fullName evidence="1">Amino acid ABC transporter permease</fullName>
    </submittedName>
</protein>